<evidence type="ECO:0000313" key="1">
    <source>
        <dbReference type="EMBL" id="OUJ08289.1"/>
    </source>
</evidence>
<accession>A0A252BN12</accession>
<feature type="non-terminal residue" evidence="1">
    <location>
        <position position="105"/>
    </location>
</feature>
<proteinExistence type="predicted"/>
<keyword evidence="2" id="KW-1185">Reference proteome</keyword>
<evidence type="ECO:0000313" key="2">
    <source>
        <dbReference type="Proteomes" id="UP000194931"/>
    </source>
</evidence>
<dbReference type="EMBL" id="JOPJ01000122">
    <property type="protein sequence ID" value="OUJ08289.1"/>
    <property type="molecule type" value="Genomic_DNA"/>
</dbReference>
<reference evidence="2" key="1">
    <citation type="submission" date="2014-06" db="EMBL/GenBank/DDBJ databases">
        <authorList>
            <person name="Winans N.J."/>
            <person name="Newell P.D."/>
            <person name="Douglas A.E."/>
        </authorList>
    </citation>
    <scope>NUCLEOTIDE SEQUENCE [LARGE SCALE GENOMIC DNA]</scope>
</reference>
<dbReference type="AlphaFoldDB" id="A0A252BN12"/>
<feature type="non-terminal residue" evidence="1">
    <location>
        <position position="1"/>
    </location>
</feature>
<protein>
    <submittedName>
        <fullName evidence="1">Uncharacterized protein</fullName>
    </submittedName>
</protein>
<comment type="caution">
    <text evidence="1">The sequence shown here is derived from an EMBL/GenBank/DDBJ whole genome shotgun (WGS) entry which is preliminary data.</text>
</comment>
<name>A0A252BN12_9PROT</name>
<gene>
    <name evidence="1" type="ORF">HK26_01745</name>
</gene>
<sequence length="105" mass="10834">RVFSLHRTNLMPSAVLAVSASLAGAPVWQGQARGCANGQILCVAPAVVQADTVTLTLTDTDNTDGFLSIPQAYAGPIWQPVRNYSTESSVGRTLGSDSVTTLSGG</sequence>
<organism evidence="1 2">
    <name type="scientific">Acetobacter okinawensis</name>
    <dbReference type="NCBI Taxonomy" id="1076594"/>
    <lineage>
        <taxon>Bacteria</taxon>
        <taxon>Pseudomonadati</taxon>
        <taxon>Pseudomonadota</taxon>
        <taxon>Alphaproteobacteria</taxon>
        <taxon>Acetobacterales</taxon>
        <taxon>Acetobacteraceae</taxon>
        <taxon>Acetobacter</taxon>
    </lineage>
</organism>
<dbReference type="Proteomes" id="UP000194931">
    <property type="component" value="Unassembled WGS sequence"/>
</dbReference>